<evidence type="ECO:0000256" key="6">
    <source>
        <dbReference type="ARBA" id="ARBA00023136"/>
    </source>
</evidence>
<dbReference type="InterPro" id="IPR029058">
    <property type="entry name" value="AB_hydrolase_fold"/>
</dbReference>
<dbReference type="PANTHER" id="PTHR48182:SF2">
    <property type="entry name" value="PROTEIN SERAC1"/>
    <property type="match status" value="1"/>
</dbReference>
<sequence>MSLFSKSAQSPESCTEITRGLDAGANKEPYATDGSVGIGLVADHSDAVLDIIFVHGLTGNRDKTWTNPKGTFWPGALLSQDFPRARIMTFGYDADVVRFWTIASSNRLSHHGKSLAYALLDQRAQASRRPIIKREDVRTILSNTLGIIFMATPHGGSRVASWGNTVAKYVNVFRGTNREILENLQPRSSDLQRTEEDFQYMLRQHNVILKI</sequence>
<name>A0ABQ8GA43_9PEZI</name>
<evidence type="ECO:0000256" key="1">
    <source>
        <dbReference type="ARBA" id="ARBA00004173"/>
    </source>
</evidence>
<keyword evidence="6" id="KW-0472">Membrane</keyword>
<evidence type="ECO:0000256" key="3">
    <source>
        <dbReference type="ARBA" id="ARBA00004370"/>
    </source>
</evidence>
<evidence type="ECO:0000256" key="2">
    <source>
        <dbReference type="ARBA" id="ARBA00004240"/>
    </source>
</evidence>
<dbReference type="Proteomes" id="UP000774617">
    <property type="component" value="Unassembled WGS sequence"/>
</dbReference>
<dbReference type="EMBL" id="JAGTJR010000017">
    <property type="protein sequence ID" value="KAH7046754.1"/>
    <property type="molecule type" value="Genomic_DNA"/>
</dbReference>
<dbReference type="PANTHER" id="PTHR48182">
    <property type="entry name" value="PROTEIN SERAC1"/>
    <property type="match status" value="1"/>
</dbReference>
<accession>A0ABQ8GA43</accession>
<evidence type="ECO:0000256" key="4">
    <source>
        <dbReference type="ARBA" id="ARBA00022824"/>
    </source>
</evidence>
<evidence type="ECO:0000313" key="7">
    <source>
        <dbReference type="EMBL" id="KAH7046754.1"/>
    </source>
</evidence>
<evidence type="ECO:0000256" key="5">
    <source>
        <dbReference type="ARBA" id="ARBA00023128"/>
    </source>
</evidence>
<keyword evidence="5" id="KW-0496">Mitochondrion</keyword>
<proteinExistence type="predicted"/>
<evidence type="ECO:0000313" key="8">
    <source>
        <dbReference type="Proteomes" id="UP000774617"/>
    </source>
</evidence>
<comment type="caution">
    <text evidence="7">The sequence shown here is derived from an EMBL/GenBank/DDBJ whole genome shotgun (WGS) entry which is preliminary data.</text>
</comment>
<protein>
    <submittedName>
        <fullName evidence="7">Uncharacterized protein</fullName>
    </submittedName>
</protein>
<comment type="subcellular location">
    <subcellularLocation>
        <location evidence="2">Endoplasmic reticulum</location>
    </subcellularLocation>
    <subcellularLocation>
        <location evidence="3">Membrane</location>
    </subcellularLocation>
    <subcellularLocation>
        <location evidence="1">Mitochondrion</location>
    </subcellularLocation>
</comment>
<dbReference type="InterPro" id="IPR052374">
    <property type="entry name" value="SERAC1"/>
</dbReference>
<gene>
    <name evidence="7" type="ORF">B0J12DRAFT_741718</name>
</gene>
<reference evidence="7 8" key="1">
    <citation type="journal article" date="2021" name="Nat. Commun.">
        <title>Genetic determinants of endophytism in the Arabidopsis root mycobiome.</title>
        <authorList>
            <person name="Mesny F."/>
            <person name="Miyauchi S."/>
            <person name="Thiergart T."/>
            <person name="Pickel B."/>
            <person name="Atanasova L."/>
            <person name="Karlsson M."/>
            <person name="Huettel B."/>
            <person name="Barry K.W."/>
            <person name="Haridas S."/>
            <person name="Chen C."/>
            <person name="Bauer D."/>
            <person name="Andreopoulos W."/>
            <person name="Pangilinan J."/>
            <person name="LaButti K."/>
            <person name="Riley R."/>
            <person name="Lipzen A."/>
            <person name="Clum A."/>
            <person name="Drula E."/>
            <person name="Henrissat B."/>
            <person name="Kohler A."/>
            <person name="Grigoriev I.V."/>
            <person name="Martin F.M."/>
            <person name="Hacquard S."/>
        </authorList>
    </citation>
    <scope>NUCLEOTIDE SEQUENCE [LARGE SCALE GENOMIC DNA]</scope>
    <source>
        <strain evidence="7 8">MPI-SDFR-AT-0080</strain>
    </source>
</reference>
<dbReference type="SUPFAM" id="SSF53474">
    <property type="entry name" value="alpha/beta-Hydrolases"/>
    <property type="match status" value="1"/>
</dbReference>
<organism evidence="7 8">
    <name type="scientific">Macrophomina phaseolina</name>
    <dbReference type="NCBI Taxonomy" id="35725"/>
    <lineage>
        <taxon>Eukaryota</taxon>
        <taxon>Fungi</taxon>
        <taxon>Dikarya</taxon>
        <taxon>Ascomycota</taxon>
        <taxon>Pezizomycotina</taxon>
        <taxon>Dothideomycetes</taxon>
        <taxon>Dothideomycetes incertae sedis</taxon>
        <taxon>Botryosphaeriales</taxon>
        <taxon>Botryosphaeriaceae</taxon>
        <taxon>Macrophomina</taxon>
    </lineage>
</organism>
<keyword evidence="4" id="KW-0256">Endoplasmic reticulum</keyword>
<keyword evidence="8" id="KW-1185">Reference proteome</keyword>